<name>A0A2H8TIZ2_9HEMI</name>
<proteinExistence type="inferred from homology"/>
<feature type="domain" description="T-SNARE coiled-coil homology" evidence="7">
    <location>
        <begin position="65"/>
        <end position="127"/>
    </location>
</feature>
<dbReference type="SUPFAM" id="SSF58038">
    <property type="entry name" value="SNARE fusion complex"/>
    <property type="match status" value="1"/>
</dbReference>
<dbReference type="SMART" id="SM00397">
    <property type="entry name" value="t_SNARE"/>
    <property type="match status" value="1"/>
</dbReference>
<dbReference type="PANTHER" id="PTHR19305:SF9">
    <property type="entry name" value="SYNAPTOSOMAL-ASSOCIATED PROTEIN 29"/>
    <property type="match status" value="1"/>
</dbReference>
<evidence type="ECO:0000256" key="2">
    <source>
        <dbReference type="ARBA" id="ARBA00022448"/>
    </source>
</evidence>
<organism evidence="8">
    <name type="scientific">Melanaphis sacchari</name>
    <dbReference type="NCBI Taxonomy" id="742174"/>
    <lineage>
        <taxon>Eukaryota</taxon>
        <taxon>Metazoa</taxon>
        <taxon>Ecdysozoa</taxon>
        <taxon>Arthropoda</taxon>
        <taxon>Hexapoda</taxon>
        <taxon>Insecta</taxon>
        <taxon>Pterygota</taxon>
        <taxon>Neoptera</taxon>
        <taxon>Paraneoptera</taxon>
        <taxon>Hemiptera</taxon>
        <taxon>Sternorrhyncha</taxon>
        <taxon>Aphidomorpha</taxon>
        <taxon>Aphidoidea</taxon>
        <taxon>Aphididae</taxon>
        <taxon>Aphidini</taxon>
        <taxon>Melanaphis</taxon>
    </lineage>
</organism>
<feature type="coiled-coil region" evidence="5">
    <location>
        <begin position="47"/>
        <end position="116"/>
    </location>
</feature>
<feature type="region of interest" description="Disordered" evidence="6">
    <location>
        <begin position="1"/>
        <end position="20"/>
    </location>
</feature>
<dbReference type="PROSITE" id="PS50192">
    <property type="entry name" value="T_SNARE"/>
    <property type="match status" value="1"/>
</dbReference>
<dbReference type="InterPro" id="IPR000727">
    <property type="entry name" value="T_SNARE_dom"/>
</dbReference>
<dbReference type="PANTHER" id="PTHR19305">
    <property type="entry name" value="SYNAPTOSOMAL ASSOCIATED PROTEIN"/>
    <property type="match status" value="1"/>
</dbReference>
<evidence type="ECO:0000313" key="8">
    <source>
        <dbReference type="EMBL" id="MBW14084.1"/>
    </source>
</evidence>
<evidence type="ECO:0000256" key="6">
    <source>
        <dbReference type="SAM" id="MobiDB-lite"/>
    </source>
</evidence>
<keyword evidence="2" id="KW-0813">Transport</keyword>
<comment type="similarity">
    <text evidence="1">Belongs to the SNAP-25 family.</text>
</comment>
<dbReference type="AlphaFoldDB" id="A0A2H8TIZ2"/>
<dbReference type="GO" id="GO:0016082">
    <property type="term" value="P:synaptic vesicle priming"/>
    <property type="evidence" value="ECO:0007669"/>
    <property type="project" value="TreeGrafter"/>
</dbReference>
<protein>
    <submittedName>
        <fullName evidence="8">Synaptosomal-associated protein 29</fullName>
    </submittedName>
</protein>
<dbReference type="CDD" id="cd15887">
    <property type="entry name" value="SNARE_SNAP29N"/>
    <property type="match status" value="1"/>
</dbReference>
<dbReference type="GO" id="GO:0031201">
    <property type="term" value="C:SNARE complex"/>
    <property type="evidence" value="ECO:0007669"/>
    <property type="project" value="TreeGrafter"/>
</dbReference>
<evidence type="ECO:0000256" key="5">
    <source>
        <dbReference type="SAM" id="Coils"/>
    </source>
</evidence>
<dbReference type="EMBL" id="GFXV01002279">
    <property type="protein sequence ID" value="MBW14084.1"/>
    <property type="molecule type" value="Transcribed_RNA"/>
</dbReference>
<dbReference type="FunFam" id="1.20.5.110:FF:000041">
    <property type="entry name" value="Synaptosomal-associated protein 29"/>
    <property type="match status" value="1"/>
</dbReference>
<dbReference type="Gene3D" id="1.20.5.110">
    <property type="match status" value="1"/>
</dbReference>
<dbReference type="GO" id="GO:0005886">
    <property type="term" value="C:plasma membrane"/>
    <property type="evidence" value="ECO:0007669"/>
    <property type="project" value="TreeGrafter"/>
</dbReference>
<dbReference type="Pfam" id="PF12352">
    <property type="entry name" value="V-SNARE_C"/>
    <property type="match status" value="1"/>
</dbReference>
<dbReference type="GO" id="GO:0098793">
    <property type="term" value="C:presynapse"/>
    <property type="evidence" value="ECO:0007669"/>
    <property type="project" value="GOC"/>
</dbReference>
<keyword evidence="4 5" id="KW-0175">Coiled coil</keyword>
<gene>
    <name evidence="8" type="primary">Snap29_1</name>
</gene>
<dbReference type="OrthoDB" id="18679at2759"/>
<evidence type="ECO:0000256" key="3">
    <source>
        <dbReference type="ARBA" id="ARBA00022927"/>
    </source>
</evidence>
<evidence type="ECO:0000256" key="4">
    <source>
        <dbReference type="ARBA" id="ARBA00023054"/>
    </source>
</evidence>
<sequence length="132" mass="15479">MSNNRYVSNSSRGIFDDDDDVDDNEFLSRVRPNVNYRNDLLGNHFGNQELENAHRQKQQVIETTRDVEQRTLQSTERTLRLLRESENIGTATAEELVRQREQLQNTDKRLDEINSNLRVSQKHIQGIKVNKL</sequence>
<feature type="compositionally biased region" description="Polar residues" evidence="6">
    <location>
        <begin position="1"/>
        <end position="12"/>
    </location>
</feature>
<keyword evidence="3" id="KW-0653">Protein transport</keyword>
<dbReference type="GO" id="GO:0019905">
    <property type="term" value="F:syntaxin binding"/>
    <property type="evidence" value="ECO:0007669"/>
    <property type="project" value="TreeGrafter"/>
</dbReference>
<evidence type="ECO:0000256" key="1">
    <source>
        <dbReference type="ARBA" id="ARBA00009480"/>
    </source>
</evidence>
<evidence type="ECO:0000259" key="7">
    <source>
        <dbReference type="PROSITE" id="PS50192"/>
    </source>
</evidence>
<accession>A0A2H8TIZ2</accession>
<dbReference type="GO" id="GO:0005484">
    <property type="term" value="F:SNAP receptor activity"/>
    <property type="evidence" value="ECO:0007669"/>
    <property type="project" value="TreeGrafter"/>
</dbReference>
<dbReference type="GO" id="GO:0015031">
    <property type="term" value="P:protein transport"/>
    <property type="evidence" value="ECO:0007669"/>
    <property type="project" value="UniProtKB-KW"/>
</dbReference>
<dbReference type="GO" id="GO:0031629">
    <property type="term" value="P:synaptic vesicle fusion to presynaptic active zone membrane"/>
    <property type="evidence" value="ECO:0007669"/>
    <property type="project" value="TreeGrafter"/>
</dbReference>
<reference evidence="8" key="1">
    <citation type="submission" date="2017-10" db="EMBL/GenBank/DDBJ databases">
        <title>Transcriptome Assembly of Sugarcane Aphid Adults.</title>
        <authorList>
            <person name="Scully E.D."/>
            <person name="Palmer N.A."/>
            <person name="Geib S.M."/>
            <person name="Sarath G."/>
            <person name="Sattler S.E."/>
        </authorList>
    </citation>
    <scope>NUCLEOTIDE SEQUENCE</scope>
    <source>
        <tissue evidence="8">Whole body</tissue>
    </source>
</reference>